<dbReference type="AlphaFoldDB" id="A0A6P8IHN6"/>
<organism evidence="2 3">
    <name type="scientific">Actinia tenebrosa</name>
    <name type="common">Australian red waratah sea anemone</name>
    <dbReference type="NCBI Taxonomy" id="6105"/>
    <lineage>
        <taxon>Eukaryota</taxon>
        <taxon>Metazoa</taxon>
        <taxon>Cnidaria</taxon>
        <taxon>Anthozoa</taxon>
        <taxon>Hexacorallia</taxon>
        <taxon>Actiniaria</taxon>
        <taxon>Actiniidae</taxon>
        <taxon>Actinia</taxon>
    </lineage>
</organism>
<dbReference type="RefSeq" id="XP_031566311.1">
    <property type="nucleotide sequence ID" value="XM_031710451.1"/>
</dbReference>
<dbReference type="PROSITE" id="PS01286">
    <property type="entry name" value="FA58C_2"/>
    <property type="match status" value="2"/>
</dbReference>
<keyword evidence="2" id="KW-1185">Reference proteome</keyword>
<proteinExistence type="predicted"/>
<sequence>MELYGCSGEGSCFVPLGVEDGRVPGQFFSASSIASNHYKAEYSRLNSVASGARKGAWAAKVANVNQWLQVDLGRPSTVTKIVTQGRQDALQYVQSYKVSYSFDGSHWTYYRLQDGHVEVFGGNADKNSLQFNHFSPAIHAKFIRIHPLTWVGHISMRFELYGCYMVNNCLMPLGVEDGRVLNAELTASSIHSALYAAHFGRLNLVKTKANYGAWCAKVSNAKQWIQIEFNEPTVVTKIATQGRQDVAHWVKSYNLEYSYNAQHWAVYKHNSVRVVFPGNFDQHTIREHHIFPAIYARFLRVRPLTWHGFLCMRFEVYGCAVNGIGDMTVTAF</sequence>
<dbReference type="CDD" id="cd00057">
    <property type="entry name" value="FA58C"/>
    <property type="match status" value="2"/>
</dbReference>
<dbReference type="PROSITE" id="PS01285">
    <property type="entry name" value="FA58C_1"/>
    <property type="match status" value="2"/>
</dbReference>
<evidence type="ECO:0000259" key="1">
    <source>
        <dbReference type="PROSITE" id="PS50022"/>
    </source>
</evidence>
<dbReference type="GeneID" id="116301397"/>
<dbReference type="InterPro" id="IPR000421">
    <property type="entry name" value="FA58C"/>
</dbReference>
<dbReference type="InterPro" id="IPR008979">
    <property type="entry name" value="Galactose-bd-like_sf"/>
</dbReference>
<protein>
    <submittedName>
        <fullName evidence="3">EGF-like repeat and discoidin I-like domain-containing protein 3 isoform X2</fullName>
    </submittedName>
</protein>
<dbReference type="PANTHER" id="PTHR24543">
    <property type="entry name" value="MULTICOPPER OXIDASE-RELATED"/>
    <property type="match status" value="1"/>
</dbReference>
<reference evidence="3" key="1">
    <citation type="submission" date="2025-08" db="UniProtKB">
        <authorList>
            <consortium name="RefSeq"/>
        </authorList>
    </citation>
    <scope>IDENTIFICATION</scope>
    <source>
        <tissue evidence="3">Tentacle</tissue>
    </source>
</reference>
<dbReference type="OrthoDB" id="6071166at2759"/>
<feature type="domain" description="F5/8 type C" evidence="1">
    <location>
        <begin position="169"/>
        <end position="319"/>
    </location>
</feature>
<dbReference type="PANTHER" id="PTHR24543:SF325">
    <property type="entry name" value="F5_8 TYPE C DOMAIN-CONTAINING PROTEIN"/>
    <property type="match status" value="1"/>
</dbReference>
<feature type="domain" description="F5/8 type C" evidence="1">
    <location>
        <begin position="12"/>
        <end position="163"/>
    </location>
</feature>
<dbReference type="SMART" id="SM00231">
    <property type="entry name" value="FA58C"/>
    <property type="match status" value="2"/>
</dbReference>
<dbReference type="Gene3D" id="2.60.120.260">
    <property type="entry name" value="Galactose-binding domain-like"/>
    <property type="match status" value="2"/>
</dbReference>
<dbReference type="Proteomes" id="UP000515163">
    <property type="component" value="Unplaced"/>
</dbReference>
<dbReference type="SUPFAM" id="SSF49785">
    <property type="entry name" value="Galactose-binding domain-like"/>
    <property type="match status" value="2"/>
</dbReference>
<evidence type="ECO:0000313" key="3">
    <source>
        <dbReference type="RefSeq" id="XP_031566311.1"/>
    </source>
</evidence>
<accession>A0A6P8IHN6</accession>
<dbReference type="FunFam" id="2.60.120.260:FF:000016">
    <property type="entry name" value="Contactin-associated protein-like 4 isoform 1"/>
    <property type="match status" value="2"/>
</dbReference>
<dbReference type="PROSITE" id="PS50022">
    <property type="entry name" value="FA58C_3"/>
    <property type="match status" value="2"/>
</dbReference>
<gene>
    <name evidence="3" type="primary">LOC116301397</name>
</gene>
<evidence type="ECO:0000313" key="2">
    <source>
        <dbReference type="Proteomes" id="UP000515163"/>
    </source>
</evidence>
<name>A0A6P8IHN6_ACTTE</name>
<dbReference type="Pfam" id="PF00754">
    <property type="entry name" value="F5_F8_type_C"/>
    <property type="match status" value="2"/>
</dbReference>